<name>A0A926KKJ6_9BACL</name>
<evidence type="ECO:0000313" key="1">
    <source>
        <dbReference type="EMBL" id="MBD0379502.1"/>
    </source>
</evidence>
<organism evidence="1 2">
    <name type="scientific">Paenibacillus sedimenti</name>
    <dbReference type="NCBI Taxonomy" id="2770274"/>
    <lineage>
        <taxon>Bacteria</taxon>
        <taxon>Bacillati</taxon>
        <taxon>Bacillota</taxon>
        <taxon>Bacilli</taxon>
        <taxon>Bacillales</taxon>
        <taxon>Paenibacillaceae</taxon>
        <taxon>Paenibacillus</taxon>
    </lineage>
</organism>
<accession>A0A926KKJ6</accession>
<dbReference type="EMBL" id="JACVVD010000002">
    <property type="protein sequence ID" value="MBD0379502.1"/>
    <property type="molecule type" value="Genomic_DNA"/>
</dbReference>
<dbReference type="Proteomes" id="UP000650466">
    <property type="component" value="Unassembled WGS sequence"/>
</dbReference>
<sequence length="103" mass="11877">MDKKRYYVSVQSGTIMENQGDASYELEIEATPDQLDKLGELFEEMDNFDQSSAIQVASALSIAYHHDESNDGYDYYLKEAYAMIHELGTEETREHIRKMNILS</sequence>
<comment type="caution">
    <text evidence="1">The sequence shown here is derived from an EMBL/GenBank/DDBJ whole genome shotgun (WGS) entry which is preliminary data.</text>
</comment>
<evidence type="ECO:0008006" key="3">
    <source>
        <dbReference type="Google" id="ProtNLM"/>
    </source>
</evidence>
<dbReference type="RefSeq" id="WP_188173322.1">
    <property type="nucleotide sequence ID" value="NZ_JACVVD010000002.1"/>
</dbReference>
<protein>
    <recommendedName>
        <fullName evidence="3">Hydrolase</fullName>
    </recommendedName>
</protein>
<dbReference type="AlphaFoldDB" id="A0A926KKJ6"/>
<evidence type="ECO:0000313" key="2">
    <source>
        <dbReference type="Proteomes" id="UP000650466"/>
    </source>
</evidence>
<gene>
    <name evidence="1" type="ORF">ICC18_05195</name>
</gene>
<reference evidence="1" key="1">
    <citation type="submission" date="2020-09" db="EMBL/GenBank/DDBJ databases">
        <title>Draft Genome Sequence of Paenibacillus sp. WST5.</title>
        <authorList>
            <person name="Bao Z."/>
        </authorList>
    </citation>
    <scope>NUCLEOTIDE SEQUENCE</scope>
    <source>
        <strain evidence="1">WST5</strain>
    </source>
</reference>
<keyword evidence="2" id="KW-1185">Reference proteome</keyword>
<proteinExistence type="predicted"/>